<dbReference type="RefSeq" id="WP_341403473.1">
    <property type="nucleotide sequence ID" value="NZ_JBBUKT010000002.1"/>
</dbReference>
<dbReference type="SUPFAM" id="SSF52540">
    <property type="entry name" value="P-loop containing nucleoside triphosphate hydrolases"/>
    <property type="match status" value="1"/>
</dbReference>
<dbReference type="Pfam" id="PF00005">
    <property type="entry name" value="ABC_tran"/>
    <property type="match status" value="1"/>
</dbReference>
<accession>A0ABU9AST2</accession>
<organism evidence="6 7">
    <name type="scientific">Luteolibacter soli</name>
    <dbReference type="NCBI Taxonomy" id="3135280"/>
    <lineage>
        <taxon>Bacteria</taxon>
        <taxon>Pseudomonadati</taxon>
        <taxon>Verrucomicrobiota</taxon>
        <taxon>Verrucomicrobiia</taxon>
        <taxon>Verrucomicrobiales</taxon>
        <taxon>Verrucomicrobiaceae</taxon>
        <taxon>Luteolibacter</taxon>
    </lineage>
</organism>
<dbReference type="Proteomes" id="UP001371305">
    <property type="component" value="Unassembled WGS sequence"/>
</dbReference>
<name>A0ABU9AST2_9BACT</name>
<dbReference type="Gene3D" id="2.70.50.60">
    <property type="entry name" value="abc- transporter (atp binding component) like domain"/>
    <property type="match status" value="1"/>
</dbReference>
<evidence type="ECO:0000313" key="7">
    <source>
        <dbReference type="Proteomes" id="UP001371305"/>
    </source>
</evidence>
<gene>
    <name evidence="6" type="ORF">WKV53_06115</name>
</gene>
<comment type="similarity">
    <text evidence="1">Belongs to the ABC transporter superfamily.</text>
</comment>
<dbReference type="CDD" id="cd03220">
    <property type="entry name" value="ABC_KpsT_Wzt"/>
    <property type="match status" value="1"/>
</dbReference>
<dbReference type="InterPro" id="IPR003439">
    <property type="entry name" value="ABC_transporter-like_ATP-bd"/>
</dbReference>
<sequence>MNASRITVDSVGKRYRPQSSWKARRKEMPWALRDVTFHVGPGEMLGIVGANGAGKSTLLRLLGGIGRPTEGKISTNGRLGALLDLGGGFLGDLTGRENAMLAGVVAGLLRREMNERLDEIVAFAELEDFIDEPVRTYSTGMMMRLAFSVAVHTDPEILLVDEFLSVGDLAFQAKCHAKITAMREAGCAIVMVSHGMDQVRDLCDRALWLKPGEVAAFGSADVVSNLYETEMRMETLRRTPSGPGRKLGSGIDLVPRENRFGTFEMEIVSVDHPASIRSGEPLAITLGYKAPKRIDSPVFVVSITREDGTVCLDTNTLLSRTEVPDLTGEGKLRFLLDRLDLAAGQYFLDVGVFENEWKHAYDYHWHAHPLIVNGAPNHKGLVAPPSRWEMVR</sequence>
<protein>
    <submittedName>
        <fullName evidence="6">ATP-binding cassette domain-containing protein</fullName>
    </submittedName>
</protein>
<keyword evidence="7" id="KW-1185">Reference proteome</keyword>
<dbReference type="PANTHER" id="PTHR46743:SF2">
    <property type="entry name" value="TEICHOIC ACIDS EXPORT ATP-BINDING PROTEIN TAGH"/>
    <property type="match status" value="1"/>
</dbReference>
<dbReference type="GO" id="GO:0005524">
    <property type="term" value="F:ATP binding"/>
    <property type="evidence" value="ECO:0007669"/>
    <property type="project" value="UniProtKB-KW"/>
</dbReference>
<dbReference type="InterPro" id="IPR027417">
    <property type="entry name" value="P-loop_NTPase"/>
</dbReference>
<dbReference type="Gene3D" id="3.40.50.300">
    <property type="entry name" value="P-loop containing nucleotide triphosphate hydrolases"/>
    <property type="match status" value="1"/>
</dbReference>
<evidence type="ECO:0000259" key="5">
    <source>
        <dbReference type="PROSITE" id="PS50893"/>
    </source>
</evidence>
<evidence type="ECO:0000256" key="2">
    <source>
        <dbReference type="ARBA" id="ARBA00022448"/>
    </source>
</evidence>
<evidence type="ECO:0000256" key="1">
    <source>
        <dbReference type="ARBA" id="ARBA00005417"/>
    </source>
</evidence>
<keyword evidence="3" id="KW-0547">Nucleotide-binding</keyword>
<dbReference type="InterPro" id="IPR029439">
    <property type="entry name" value="Wzt_C"/>
</dbReference>
<keyword evidence="4 6" id="KW-0067">ATP-binding</keyword>
<evidence type="ECO:0000313" key="6">
    <source>
        <dbReference type="EMBL" id="MEK7950059.1"/>
    </source>
</evidence>
<dbReference type="PROSITE" id="PS50893">
    <property type="entry name" value="ABC_TRANSPORTER_2"/>
    <property type="match status" value="1"/>
</dbReference>
<dbReference type="CDD" id="cd10147">
    <property type="entry name" value="Wzt_C-like"/>
    <property type="match status" value="1"/>
</dbReference>
<dbReference type="InterPro" id="IPR003593">
    <property type="entry name" value="AAA+_ATPase"/>
</dbReference>
<dbReference type="EMBL" id="JBBUKT010000002">
    <property type="protein sequence ID" value="MEK7950059.1"/>
    <property type="molecule type" value="Genomic_DNA"/>
</dbReference>
<dbReference type="InterPro" id="IPR015860">
    <property type="entry name" value="ABC_transpr_TagH-like"/>
</dbReference>
<dbReference type="PANTHER" id="PTHR46743">
    <property type="entry name" value="TEICHOIC ACIDS EXPORT ATP-BINDING PROTEIN TAGH"/>
    <property type="match status" value="1"/>
</dbReference>
<dbReference type="SMART" id="SM00382">
    <property type="entry name" value="AAA"/>
    <property type="match status" value="1"/>
</dbReference>
<evidence type="ECO:0000256" key="4">
    <source>
        <dbReference type="ARBA" id="ARBA00022840"/>
    </source>
</evidence>
<evidence type="ECO:0000256" key="3">
    <source>
        <dbReference type="ARBA" id="ARBA00022741"/>
    </source>
</evidence>
<reference evidence="6 7" key="1">
    <citation type="submission" date="2024-04" db="EMBL/GenBank/DDBJ databases">
        <title>Luteolibacter sp. isolated from soil.</title>
        <authorList>
            <person name="An J."/>
        </authorList>
    </citation>
    <scope>NUCLEOTIDE SEQUENCE [LARGE SCALE GENOMIC DNA]</scope>
    <source>
        <strain evidence="6 7">Y139</strain>
    </source>
</reference>
<proteinExistence type="inferred from homology"/>
<dbReference type="Pfam" id="PF14524">
    <property type="entry name" value="Wzt_C"/>
    <property type="match status" value="1"/>
</dbReference>
<comment type="caution">
    <text evidence="6">The sequence shown here is derived from an EMBL/GenBank/DDBJ whole genome shotgun (WGS) entry which is preliminary data.</text>
</comment>
<feature type="domain" description="ABC transporter" evidence="5">
    <location>
        <begin position="15"/>
        <end position="236"/>
    </location>
</feature>
<dbReference type="InterPro" id="IPR050683">
    <property type="entry name" value="Bact_Polysacc_Export_ATP-bd"/>
</dbReference>
<keyword evidence="2" id="KW-0813">Transport</keyword>